<keyword evidence="4" id="KW-1185">Reference proteome</keyword>
<reference evidence="3" key="2">
    <citation type="submission" date="2025-09" db="UniProtKB">
        <authorList>
            <consortium name="Ensembl"/>
        </authorList>
    </citation>
    <scope>IDENTIFICATION</scope>
</reference>
<sequence length="680" mass="76036">MLITLCYLYLWARWGACSGGLIRRTVRRLHRTRCSFIFCCAGPSPGGGGCSPPPPARQQQQQRQRRGQGAPRPLALWEERLCLRAGNKIFFTDETQSLDDLSKWTLLLVSPFVYSDKIFEAEHIAFVTESVSAQADGSQAESCSSERIVKWSECCLPLAYKPGEPYTFIAEATVDNFSNLGIAFMEDRLQMDNGMVPHKIVSVDLQRSTLKELEQLTPNAEKKRNASSTQITELTSTAPFGTATKPESEAADSAGGDDQEVQREKYILEKGRKPYEETGNVSEKETGTGEHHHLHLSSCHECLELENSTIESVRFASAENIPELPYDYSVSVEDVNDGYLARELKRVNLTGKPPNVLVYLGCHPLKIKFEQIKSVLAECIDTNSYAIYQLLEEQVLTVPWIDNSLLLVIATEDPISKDNHKQFLNFMLKGGKVLGLSASFTLGNIRLRKKNELKETVQALVFTKVNNSEVKLNVLASGNVFEEEAKENFNTTKTVGHLGNTDKDSMIVHLPYGDSGGEAILCQVHLEMDANSLTRQKGEDFSSLKMSNAGRYEVFSEILTVLGLSCELIKVPSLTPIYLLSSDEEIHNCFLKWLERNVNAEGIIKSSKLSLKLVSSCTSGMVITPSHIPVITEVRNFSSEHFSLETYKQNLQSKKLGKVVLFTEKVWHFAYKLLLKEINK</sequence>
<evidence type="ECO:0008006" key="5">
    <source>
        <dbReference type="Google" id="ProtNLM"/>
    </source>
</evidence>
<dbReference type="Ensembl" id="ENSSPUT00000000745.1">
    <property type="protein sequence ID" value="ENSSPUP00000000704.1"/>
    <property type="gene ID" value="ENSSPUG00000000519.1"/>
</dbReference>
<feature type="compositionally biased region" description="Low complexity" evidence="1">
    <location>
        <begin position="57"/>
        <end position="71"/>
    </location>
</feature>
<dbReference type="Proteomes" id="UP000694392">
    <property type="component" value="Unplaced"/>
</dbReference>
<dbReference type="AlphaFoldDB" id="A0A8D0G3K5"/>
<organism evidence="3 4">
    <name type="scientific">Sphenodon punctatus</name>
    <name type="common">Tuatara</name>
    <name type="synonym">Hatteria punctata</name>
    <dbReference type="NCBI Taxonomy" id="8508"/>
    <lineage>
        <taxon>Eukaryota</taxon>
        <taxon>Metazoa</taxon>
        <taxon>Chordata</taxon>
        <taxon>Craniata</taxon>
        <taxon>Vertebrata</taxon>
        <taxon>Euteleostomi</taxon>
        <taxon>Lepidosauria</taxon>
        <taxon>Sphenodontia</taxon>
        <taxon>Sphenodontidae</taxon>
        <taxon>Sphenodon</taxon>
    </lineage>
</organism>
<feature type="region of interest" description="Disordered" evidence="1">
    <location>
        <begin position="215"/>
        <end position="292"/>
    </location>
</feature>
<evidence type="ECO:0000313" key="4">
    <source>
        <dbReference type="Proteomes" id="UP000694392"/>
    </source>
</evidence>
<dbReference type="PANTHER" id="PTHR12835:SF5">
    <property type="entry name" value="BIOTIN--PROTEIN LIGASE"/>
    <property type="match status" value="1"/>
</dbReference>
<proteinExistence type="predicted"/>
<accession>A0A8D0G3K5</accession>
<feature type="signal peptide" evidence="2">
    <location>
        <begin position="1"/>
        <end position="19"/>
    </location>
</feature>
<name>A0A8D0G3K5_SPHPU</name>
<feature type="chain" id="PRO_5034625429" description="Biotin--protein ligase" evidence="2">
    <location>
        <begin position="20"/>
        <end position="680"/>
    </location>
</feature>
<feature type="compositionally biased region" description="Basic and acidic residues" evidence="1">
    <location>
        <begin position="215"/>
        <end position="224"/>
    </location>
</feature>
<reference evidence="3" key="1">
    <citation type="submission" date="2025-08" db="UniProtKB">
        <authorList>
            <consortium name="Ensembl"/>
        </authorList>
    </citation>
    <scope>IDENTIFICATION</scope>
</reference>
<evidence type="ECO:0000256" key="1">
    <source>
        <dbReference type="SAM" id="MobiDB-lite"/>
    </source>
</evidence>
<evidence type="ECO:0000256" key="2">
    <source>
        <dbReference type="SAM" id="SignalP"/>
    </source>
</evidence>
<dbReference type="GO" id="GO:0005737">
    <property type="term" value="C:cytoplasm"/>
    <property type="evidence" value="ECO:0007669"/>
    <property type="project" value="TreeGrafter"/>
</dbReference>
<protein>
    <recommendedName>
        <fullName evidence="5">Biotin--protein ligase</fullName>
    </recommendedName>
</protein>
<feature type="compositionally biased region" description="Basic and acidic residues" evidence="1">
    <location>
        <begin position="260"/>
        <end position="291"/>
    </location>
</feature>
<feature type="region of interest" description="Disordered" evidence="1">
    <location>
        <begin position="49"/>
        <end position="71"/>
    </location>
</feature>
<evidence type="ECO:0000313" key="3">
    <source>
        <dbReference type="Ensembl" id="ENSSPUP00000000704.1"/>
    </source>
</evidence>
<keyword evidence="2" id="KW-0732">Signal</keyword>
<dbReference type="PANTHER" id="PTHR12835">
    <property type="entry name" value="BIOTIN PROTEIN LIGASE"/>
    <property type="match status" value="1"/>
</dbReference>
<dbReference type="GeneTree" id="ENSGT00390000002960"/>
<feature type="compositionally biased region" description="Polar residues" evidence="1">
    <location>
        <begin position="226"/>
        <end position="239"/>
    </location>
</feature>
<dbReference type="GO" id="GO:0004077">
    <property type="term" value="F:biotin--[biotin carboxyl-carrier protein] ligase activity"/>
    <property type="evidence" value="ECO:0007669"/>
    <property type="project" value="TreeGrafter"/>
</dbReference>